<keyword evidence="3" id="KW-0812">Transmembrane</keyword>
<keyword evidence="5" id="KW-1185">Reference proteome</keyword>
<organism evidence="4 5">
    <name type="scientific">Bifidobacterium favimelis</name>
    <dbReference type="NCBI Taxonomy" id="3122979"/>
    <lineage>
        <taxon>Bacteria</taxon>
        <taxon>Bacillati</taxon>
        <taxon>Actinomycetota</taxon>
        <taxon>Actinomycetes</taxon>
        <taxon>Bifidobacteriales</taxon>
        <taxon>Bifidobacteriaceae</taxon>
        <taxon>Bifidobacterium</taxon>
    </lineage>
</organism>
<keyword evidence="3" id="KW-1133">Transmembrane helix</keyword>
<dbReference type="EMBL" id="JBANBB010000001">
    <property type="protein sequence ID" value="MEK0307032.1"/>
    <property type="molecule type" value="Genomic_DNA"/>
</dbReference>
<feature type="transmembrane region" description="Helical" evidence="3">
    <location>
        <begin position="302"/>
        <end position="322"/>
    </location>
</feature>
<evidence type="ECO:0000313" key="4">
    <source>
        <dbReference type="EMBL" id="MEK0307032.1"/>
    </source>
</evidence>
<gene>
    <name evidence="4" type="ORF">V8P97_06110</name>
</gene>
<dbReference type="InterPro" id="IPR023365">
    <property type="entry name" value="Sortase_dom-sf"/>
</dbReference>
<evidence type="ECO:0000256" key="2">
    <source>
        <dbReference type="SAM" id="MobiDB-lite"/>
    </source>
</evidence>
<accession>A0ABU8ZP60</accession>
<dbReference type="Gene3D" id="2.40.260.10">
    <property type="entry name" value="Sortase"/>
    <property type="match status" value="1"/>
</dbReference>
<dbReference type="InterPro" id="IPR042002">
    <property type="entry name" value="Sortase_C"/>
</dbReference>
<dbReference type="NCBIfam" id="NF033745">
    <property type="entry name" value="class_C_sortase"/>
    <property type="match status" value="1"/>
</dbReference>
<reference evidence="4 5" key="1">
    <citation type="submission" date="2024-02" db="EMBL/GenBank/DDBJ databases">
        <title>Bifidobacterium honeyensis sp. nov., isolated from the comb honey.</title>
        <authorList>
            <person name="Liu W."/>
            <person name="Li Y."/>
        </authorList>
    </citation>
    <scope>NUCLEOTIDE SEQUENCE [LARGE SCALE GENOMIC DNA]</scope>
    <source>
        <strain evidence="4 5">IMAU50988</strain>
    </source>
</reference>
<dbReference type="Pfam" id="PF04203">
    <property type="entry name" value="Sortase"/>
    <property type="match status" value="1"/>
</dbReference>
<keyword evidence="3" id="KW-0472">Membrane</keyword>
<sequence length="340" mass="35957">MSGPVRSKGEGDGPGGAAGSSRNTGDGDDFERLVAPQANGGVGRTDTVGLVLQVMIVFCVLAAVGSLAWIPIAQCIHGRQQTYEAEAARRRFSAWPEGEASSHRRRADEYNRRLAASGQTVLGEAPDPFVKGGGGGSLSGRDRIYRALLDDGHGVMGTIIIPGISVKMPIYHGTADRELARGAGHLYGTSLPVGGKGTNAVISGHRGLPGSLLFTRLDELRRGDVFYVETLDETMAYRVRSIEVVDPDDIHLYKVVPGRDLVTLMTCTPYGVNTQRLVLTGERWDTTHPAPYPEGGPGDGRLVGGLVALGLSLLGLPLVGLARRKGPVRHRSVHGGPQGC</sequence>
<comment type="caution">
    <text evidence="4">The sequence shown here is derived from an EMBL/GenBank/DDBJ whole genome shotgun (WGS) entry which is preliminary data.</text>
</comment>
<dbReference type="CDD" id="cd05827">
    <property type="entry name" value="Sortase_C"/>
    <property type="match status" value="1"/>
</dbReference>
<dbReference type="SUPFAM" id="SSF63817">
    <property type="entry name" value="Sortase"/>
    <property type="match status" value="1"/>
</dbReference>
<feature type="transmembrane region" description="Helical" evidence="3">
    <location>
        <begin position="50"/>
        <end position="72"/>
    </location>
</feature>
<evidence type="ECO:0000256" key="1">
    <source>
        <dbReference type="ARBA" id="ARBA00022801"/>
    </source>
</evidence>
<dbReference type="InterPro" id="IPR005754">
    <property type="entry name" value="Sortase"/>
</dbReference>
<name>A0ABU8ZP60_9BIFI</name>
<dbReference type="NCBIfam" id="TIGR01076">
    <property type="entry name" value="sortase_fam"/>
    <property type="match status" value="1"/>
</dbReference>
<dbReference type="Proteomes" id="UP001373159">
    <property type="component" value="Unassembled WGS sequence"/>
</dbReference>
<protein>
    <submittedName>
        <fullName evidence="4">Class C sortase</fullName>
    </submittedName>
</protein>
<evidence type="ECO:0000256" key="3">
    <source>
        <dbReference type="SAM" id="Phobius"/>
    </source>
</evidence>
<keyword evidence="1" id="KW-0378">Hydrolase</keyword>
<dbReference type="RefSeq" id="WP_340469607.1">
    <property type="nucleotide sequence ID" value="NZ_JBANBB010000001.1"/>
</dbReference>
<proteinExistence type="predicted"/>
<feature type="region of interest" description="Disordered" evidence="2">
    <location>
        <begin position="1"/>
        <end position="33"/>
    </location>
</feature>
<evidence type="ECO:0000313" key="5">
    <source>
        <dbReference type="Proteomes" id="UP001373159"/>
    </source>
</evidence>